<evidence type="ECO:0000256" key="1">
    <source>
        <dbReference type="SAM" id="Phobius"/>
    </source>
</evidence>
<reference evidence="3" key="1">
    <citation type="submission" date="2021-04" db="EMBL/GenBank/DDBJ databases">
        <title>Complete Genome Sequences of Macrococcus spp. from dog and cattle.</title>
        <authorList>
            <person name="Schwendener S."/>
            <person name="Perreten V."/>
        </authorList>
    </citation>
    <scope>NUCLEOTIDE SEQUENCE</scope>
    <source>
        <strain evidence="3">Epi0143-OL</strain>
    </source>
</reference>
<dbReference type="AlphaFoldDB" id="A0A9Q9BSL5"/>
<feature type="transmembrane region" description="Helical" evidence="1">
    <location>
        <begin position="54"/>
        <end position="72"/>
    </location>
</feature>
<dbReference type="EMBL" id="CP073809">
    <property type="protein sequence ID" value="UTH13464.1"/>
    <property type="molecule type" value="Genomic_DNA"/>
</dbReference>
<keyword evidence="1" id="KW-0812">Transmembrane</keyword>
<dbReference type="RefSeq" id="WP_254249810.1">
    <property type="nucleotide sequence ID" value="NZ_CP073809.1"/>
</dbReference>
<dbReference type="Pfam" id="PF07853">
    <property type="entry name" value="DUF1648"/>
    <property type="match status" value="1"/>
</dbReference>
<feature type="transmembrane region" description="Helical" evidence="1">
    <location>
        <begin position="190"/>
        <end position="213"/>
    </location>
</feature>
<sequence length="365" mass="41284">MIEAIVTSLIIGVTGLVILLSGRFVKRNMLFSVYVPDKYRKEAEVRDIIKQFRVQVITAAVLSAMVNFIVMLSAGHTAVIILMMLLNLLLIIDVLLYRNANEKMKALKERDDWMAGVKMLRTANTAARDDLALLPWQIYLIPFALLTLSVIYTALNYSHIPDRIAVHWNINNEADRWEDKSIGTVFYSGLLGYGILLLLIAVNSAISCFPMMLNPAAKEASQQYESSVRRNNSYLMFIIAVVVSLMFSFILVQPLLFPPGYMPGYVMPVMIAGMIIPIVLSIIYQFRADKKYRETAAVVDKAPYHDDSNYKWGLFYYNKQDSSVWVPKVSQFGMTMNFARPEALLISAVILIVTLLPIILLFIFG</sequence>
<evidence type="ECO:0000313" key="3">
    <source>
        <dbReference type="EMBL" id="UTH13464.1"/>
    </source>
</evidence>
<dbReference type="GO" id="GO:0009636">
    <property type="term" value="P:response to toxic substance"/>
    <property type="evidence" value="ECO:0007669"/>
    <property type="project" value="TreeGrafter"/>
</dbReference>
<proteinExistence type="predicted"/>
<protein>
    <submittedName>
        <fullName evidence="3">DUF1648 domain-containing protein</fullName>
    </submittedName>
</protein>
<evidence type="ECO:0000259" key="2">
    <source>
        <dbReference type="Pfam" id="PF07853"/>
    </source>
</evidence>
<keyword evidence="1" id="KW-0472">Membrane</keyword>
<evidence type="ECO:0000313" key="4">
    <source>
        <dbReference type="Proteomes" id="UP001057381"/>
    </source>
</evidence>
<dbReference type="Proteomes" id="UP001057381">
    <property type="component" value="Chromosome"/>
</dbReference>
<dbReference type="InterPro" id="IPR012867">
    <property type="entry name" value="DUF1648"/>
</dbReference>
<feature type="transmembrane region" description="Helical" evidence="1">
    <location>
        <begin position="262"/>
        <end position="284"/>
    </location>
</feature>
<gene>
    <name evidence="3" type="ORF">KFV11_09555</name>
</gene>
<feature type="domain" description="DUF1648" evidence="2">
    <location>
        <begin position="145"/>
        <end position="187"/>
    </location>
</feature>
<dbReference type="KEGG" id="mequ:KFV11_09555"/>
<keyword evidence="1" id="KW-1133">Transmembrane helix</keyword>
<name>A0A9Q9BSL5_9STAP</name>
<feature type="transmembrane region" description="Helical" evidence="1">
    <location>
        <begin position="78"/>
        <end position="97"/>
    </location>
</feature>
<dbReference type="PANTHER" id="PTHR37810:SF5">
    <property type="entry name" value="IMMUNITY PROTEIN SDPI"/>
    <property type="match status" value="1"/>
</dbReference>
<accession>A0A9Q9BSL5</accession>
<feature type="transmembrane region" description="Helical" evidence="1">
    <location>
        <begin position="138"/>
        <end position="155"/>
    </location>
</feature>
<feature type="transmembrane region" description="Helical" evidence="1">
    <location>
        <begin position="6"/>
        <end position="25"/>
    </location>
</feature>
<feature type="transmembrane region" description="Helical" evidence="1">
    <location>
        <begin position="343"/>
        <end position="364"/>
    </location>
</feature>
<organism evidence="3 4">
    <name type="scientific">Macrococcus equipercicus</name>
    <dbReference type="NCBI Taxonomy" id="69967"/>
    <lineage>
        <taxon>Bacteria</taxon>
        <taxon>Bacillati</taxon>
        <taxon>Bacillota</taxon>
        <taxon>Bacilli</taxon>
        <taxon>Bacillales</taxon>
        <taxon>Staphylococcaceae</taxon>
        <taxon>Macrococcus</taxon>
    </lineage>
</organism>
<feature type="transmembrane region" description="Helical" evidence="1">
    <location>
        <begin position="234"/>
        <end position="256"/>
    </location>
</feature>
<dbReference type="PANTHER" id="PTHR37810">
    <property type="entry name" value="IMMUNITY PROTEIN SDPI"/>
    <property type="match status" value="1"/>
</dbReference>